<accession>A0A9W4J1Q7</accession>
<gene>
    <name evidence="3" type="ORF">PSALAMII_LOCUS4377</name>
</gene>
<reference evidence="3" key="1">
    <citation type="submission" date="2021-07" db="EMBL/GenBank/DDBJ databases">
        <authorList>
            <person name="Branca A.L. A."/>
        </authorList>
    </citation>
    <scope>NUCLEOTIDE SEQUENCE</scope>
</reference>
<feature type="region of interest" description="Disordered" evidence="2">
    <location>
        <begin position="537"/>
        <end position="573"/>
    </location>
</feature>
<evidence type="ECO:0000256" key="1">
    <source>
        <dbReference type="SAM" id="Coils"/>
    </source>
</evidence>
<organism evidence="3 4">
    <name type="scientific">Penicillium salamii</name>
    <dbReference type="NCBI Taxonomy" id="1612424"/>
    <lineage>
        <taxon>Eukaryota</taxon>
        <taxon>Fungi</taxon>
        <taxon>Dikarya</taxon>
        <taxon>Ascomycota</taxon>
        <taxon>Pezizomycotina</taxon>
        <taxon>Eurotiomycetes</taxon>
        <taxon>Eurotiomycetidae</taxon>
        <taxon>Eurotiales</taxon>
        <taxon>Aspergillaceae</taxon>
        <taxon>Penicillium</taxon>
    </lineage>
</organism>
<dbReference type="Proteomes" id="UP001152646">
    <property type="component" value="Unassembled WGS sequence"/>
</dbReference>
<proteinExistence type="predicted"/>
<dbReference type="OrthoDB" id="4343726at2759"/>
<protein>
    <submittedName>
        <fullName evidence="3">Uncharacterized protein</fullName>
    </submittedName>
</protein>
<dbReference type="AlphaFoldDB" id="A0A9W4J1Q7"/>
<evidence type="ECO:0000256" key="2">
    <source>
        <dbReference type="SAM" id="MobiDB-lite"/>
    </source>
</evidence>
<dbReference type="EMBL" id="CAJVPA010000166">
    <property type="protein sequence ID" value="CAG8365823.1"/>
    <property type="molecule type" value="Genomic_DNA"/>
</dbReference>
<evidence type="ECO:0000313" key="4">
    <source>
        <dbReference type="Proteomes" id="UP001152646"/>
    </source>
</evidence>
<sequence length="573" mass="65751">MDKGGPDGPGPMRQNPTAQRLAEVMAAWVPASQEGIYHRYLQSLSPDYDHLLTFSRNDRIWRFSHVPPHRRGYHSEISTLASPIHILDMSEVVATDQKYDGTDLASMKIMKDLFARSPPRIVCAQHLTCLSMEALGSGLSMDPNVLSHHIGMSFKGIEQTTGLETIGTSKTKTEDIHTSIGVYERERNLQIVKAGLGPFQFANVDHAKDLTLRDSVSRTIITPYCDPLTISIDIPRTIYVQGYQDQNAGASAIKSLRTESLGLQDVVLNRRIARQRFADNDFICDQGEKYTQNGLDILQHVTIHVTESQVLVLFPPYPEFPEQDGDNDPWIFLDPLSLRDSTKTFREFCETHDGNVNERAEQASCNNQTRVYDVDVFAKDISESYCQGWSRANYLDKTTPMRAHVVYLVRWYAINAWFNRLQSLESQLHDLSSDLLQIIYEDETNRQQLEKRSQNSFIQTYGREIIDAIHRYITSLDLECDRLENEHEELASTNDNFHRTQVRQVWKEYCFIRTRMRHLLNQAQSLFERKATEIQVSQESMDSTRSHTGRSHSEVSQQSDTDDDMVKDENSDF</sequence>
<comment type="caution">
    <text evidence="3">The sequence shown here is derived from an EMBL/GenBank/DDBJ whole genome shotgun (WGS) entry which is preliminary data.</text>
</comment>
<keyword evidence="1" id="KW-0175">Coiled coil</keyword>
<evidence type="ECO:0000313" key="3">
    <source>
        <dbReference type="EMBL" id="CAG8365823.1"/>
    </source>
</evidence>
<feature type="coiled-coil region" evidence="1">
    <location>
        <begin position="473"/>
        <end position="500"/>
    </location>
</feature>
<name>A0A9W4J1Q7_9EURO</name>